<evidence type="ECO:0000256" key="6">
    <source>
        <dbReference type="SAM" id="Phobius"/>
    </source>
</evidence>
<evidence type="ECO:0000256" key="4">
    <source>
        <dbReference type="ARBA" id="ARBA00022989"/>
    </source>
</evidence>
<feature type="transmembrane region" description="Helical" evidence="6">
    <location>
        <begin position="20"/>
        <end position="40"/>
    </location>
</feature>
<dbReference type="GO" id="GO:0005886">
    <property type="term" value="C:plasma membrane"/>
    <property type="evidence" value="ECO:0007669"/>
    <property type="project" value="UniProtKB-SubCell"/>
</dbReference>
<evidence type="ECO:0000313" key="11">
    <source>
        <dbReference type="Proteomes" id="UP001240777"/>
    </source>
</evidence>
<dbReference type="AlphaFoldDB" id="A0AA90PZJ7"/>
<keyword evidence="2" id="KW-1003">Cell membrane</keyword>
<proteinExistence type="predicted"/>
<dbReference type="Proteomes" id="UP001177258">
    <property type="component" value="Unassembled WGS sequence"/>
</dbReference>
<reference evidence="8 10" key="3">
    <citation type="journal article" date="2024" name="Syst. Appl. Microbiol.">
        <title>Helicobacter cappadocius sp. nov., from lizards: The first psychrotrophic Helicobacter species.</title>
        <authorList>
            <person name="Aydin F."/>
            <person name="Tarhane S."/>
            <person name="Karakaya E."/>
            <person name="Abay S."/>
            <person name="Kayman T."/>
            <person name="Guran O."/>
            <person name="Bozkurt E."/>
            <person name="Uzum N."/>
            <person name="Avci A."/>
            <person name="Olgun K."/>
            <person name="Jablonski D."/>
            <person name="Guran C."/>
            <person name="Burcin Saticioglu I."/>
        </authorList>
    </citation>
    <scope>NUCLEOTIDE SEQUENCE [LARGE SCALE GENOMIC DNA]</scope>
    <source>
        <strain evidence="8">Faydin-H75</strain>
        <strain evidence="10">faydin-H76</strain>
    </source>
</reference>
<evidence type="ECO:0000313" key="10">
    <source>
        <dbReference type="Proteomes" id="UP001177258"/>
    </source>
</evidence>
<evidence type="ECO:0000256" key="5">
    <source>
        <dbReference type="ARBA" id="ARBA00023136"/>
    </source>
</evidence>
<evidence type="ECO:0000259" key="7">
    <source>
        <dbReference type="Pfam" id="PF03772"/>
    </source>
</evidence>
<dbReference type="RefSeq" id="WP_305517337.1">
    <property type="nucleotide sequence ID" value="NZ_JAUPEV010000009.1"/>
</dbReference>
<evidence type="ECO:0000256" key="2">
    <source>
        <dbReference type="ARBA" id="ARBA00022475"/>
    </source>
</evidence>
<feature type="transmembrane region" description="Helical" evidence="6">
    <location>
        <begin position="335"/>
        <end position="357"/>
    </location>
</feature>
<reference evidence="8" key="2">
    <citation type="submission" date="2023-07" db="EMBL/GenBank/DDBJ databases">
        <authorList>
            <person name="Aydin F."/>
            <person name="Tarhane S."/>
            <person name="Saticioglu I.B."/>
            <person name="Karakaya E."/>
            <person name="Abay S."/>
            <person name="Guran O."/>
            <person name="Bozkurt E."/>
            <person name="Uzum N."/>
            <person name="Olgun K."/>
            <person name="Jablonski D."/>
        </authorList>
    </citation>
    <scope>NUCLEOTIDE SEQUENCE</scope>
    <source>
        <strain evidence="8">Faydin-H75</strain>
    </source>
</reference>
<dbReference type="EMBL" id="JAUYZK010000009">
    <property type="protein sequence ID" value="MDP2539418.1"/>
    <property type="molecule type" value="Genomic_DNA"/>
</dbReference>
<dbReference type="Pfam" id="PF03772">
    <property type="entry name" value="Competence"/>
    <property type="match status" value="1"/>
</dbReference>
<feature type="transmembrane region" description="Helical" evidence="6">
    <location>
        <begin position="411"/>
        <end position="428"/>
    </location>
</feature>
<feature type="transmembrane region" description="Helical" evidence="6">
    <location>
        <begin position="242"/>
        <end position="260"/>
    </location>
</feature>
<evidence type="ECO:0000313" key="9">
    <source>
        <dbReference type="EMBL" id="MDP2539418.1"/>
    </source>
</evidence>
<keyword evidence="4 6" id="KW-1133">Transmembrane helix</keyword>
<feature type="transmembrane region" description="Helical" evidence="6">
    <location>
        <begin position="202"/>
        <end position="230"/>
    </location>
</feature>
<evidence type="ECO:0000313" key="8">
    <source>
        <dbReference type="EMBL" id="MDO7253491.1"/>
    </source>
</evidence>
<feature type="domain" description="ComEC/Rec2-related protein" evidence="7">
    <location>
        <begin position="190"/>
        <end position="448"/>
    </location>
</feature>
<evidence type="ECO:0000256" key="3">
    <source>
        <dbReference type="ARBA" id="ARBA00022692"/>
    </source>
</evidence>
<comment type="subcellular location">
    <subcellularLocation>
        <location evidence="1">Cell membrane</location>
        <topology evidence="1">Multi-pass membrane protein</topology>
    </subcellularLocation>
</comment>
<evidence type="ECO:0000256" key="1">
    <source>
        <dbReference type="ARBA" id="ARBA00004651"/>
    </source>
</evidence>
<name>A0AA90PZJ7_9HELI</name>
<gene>
    <name evidence="8" type="ORF">Q5I04_06165</name>
    <name evidence="9" type="ORF">Q5I06_06490</name>
</gene>
<feature type="transmembrane region" description="Helical" evidence="6">
    <location>
        <begin position="291"/>
        <end position="323"/>
    </location>
</feature>
<keyword evidence="5 6" id="KW-0472">Membrane</keyword>
<dbReference type="Proteomes" id="UP001240777">
    <property type="component" value="Unassembled WGS sequence"/>
</dbReference>
<keyword evidence="3 6" id="KW-0812">Transmembrane</keyword>
<comment type="caution">
    <text evidence="9">The sequence shown here is derived from an EMBL/GenBank/DDBJ whole genome shotgun (WGS) entry which is preliminary data.</text>
</comment>
<keyword evidence="11" id="KW-1185">Reference proteome</keyword>
<accession>A0AA90PZJ7</accession>
<dbReference type="PANTHER" id="PTHR30619">
    <property type="entry name" value="DNA INTERNALIZATION/COMPETENCE PROTEIN COMEC/REC2"/>
    <property type="match status" value="1"/>
</dbReference>
<dbReference type="InterPro" id="IPR052159">
    <property type="entry name" value="Competence_DNA_uptake"/>
</dbReference>
<dbReference type="PANTHER" id="PTHR30619:SF7">
    <property type="entry name" value="BETA-LACTAMASE DOMAIN PROTEIN"/>
    <property type="match status" value="1"/>
</dbReference>
<organism evidence="9 10">
    <name type="scientific">Helicobacter cappadocius</name>
    <dbReference type="NCBI Taxonomy" id="3063998"/>
    <lineage>
        <taxon>Bacteria</taxon>
        <taxon>Pseudomonadati</taxon>
        <taxon>Campylobacterota</taxon>
        <taxon>Epsilonproteobacteria</taxon>
        <taxon>Campylobacterales</taxon>
        <taxon>Helicobacteraceae</taxon>
        <taxon>Helicobacter</taxon>
    </lineage>
</organism>
<sequence>MKKSKVSPYGIELIDGKKEWFCVIIILVLICIINLGIKYYQFSNLNFTSPQEIFGQIILQYPKTKEKELKSGLKKINHYFVLKISDFNGNIFYATTKEDIKNIINRYGRFYGQLSKCNFIQFLKSCYLNVYSISLLHQRDYRDKIRDFIDFQHPIKSIESVGLDKPTNQKYQENLVGNLYRALFIADPLHKSWRDLSNTLGLAHIIAISGFHLGILSAFLYALFCPFYRYFQKRYFPYRNEAYDLGSIILAFMFAYLLLLDYQPSFFRSFVMAAMGFLVYFSGVRLVSFPLLFFVCLFCIAFSPSIIFNIGFILSVAGVFYIFLFMRHFPKISKIPYWICFNFAIFWNIAPIVHYFFPYFSPYQLISIPVGIVFVVFFPLSLVLHFFHWGYFLDDFFWRVLPIKPPFIEYYAPWWLTCSYVVLSLWSIKSQKTYWILNLFSLAFFVFLVLKYLYFL</sequence>
<protein>
    <submittedName>
        <fullName evidence="9">ComEC/Rec2 family competence protein</fullName>
    </submittedName>
</protein>
<feature type="transmembrane region" description="Helical" evidence="6">
    <location>
        <begin position="435"/>
        <end position="455"/>
    </location>
</feature>
<reference evidence="9 11" key="1">
    <citation type="submission" date="2023-07" db="EMBL/GenBank/DDBJ databases">
        <title>Unpublished Manusciprt.</title>
        <authorList>
            <person name="Aydin F."/>
            <person name="Tarhane S."/>
            <person name="Saticioglu I.B."/>
            <person name="Karakaya E."/>
            <person name="Abay S."/>
            <person name="Guran O."/>
            <person name="Bozkurt E."/>
            <person name="Uzum N."/>
            <person name="Olgun K."/>
            <person name="Jablonski D."/>
        </authorList>
    </citation>
    <scope>NUCLEOTIDE SEQUENCE</scope>
    <source>
        <strain evidence="11">faydin-H75</strain>
        <strain evidence="9">Faydin-H76</strain>
    </source>
</reference>
<feature type="transmembrane region" description="Helical" evidence="6">
    <location>
        <begin position="369"/>
        <end position="391"/>
    </location>
</feature>
<dbReference type="NCBIfam" id="TIGR00360">
    <property type="entry name" value="ComEC_N-term"/>
    <property type="match status" value="1"/>
</dbReference>
<dbReference type="EMBL" id="JAUPEV010000009">
    <property type="protein sequence ID" value="MDO7253491.1"/>
    <property type="molecule type" value="Genomic_DNA"/>
</dbReference>
<dbReference type="InterPro" id="IPR004477">
    <property type="entry name" value="ComEC_N"/>
</dbReference>